<dbReference type="EMBL" id="JARAKH010000021">
    <property type="protein sequence ID" value="KAK8393290.1"/>
    <property type="molecule type" value="Genomic_DNA"/>
</dbReference>
<dbReference type="InterPro" id="IPR039760">
    <property type="entry name" value="MOFRL_protein"/>
</dbReference>
<dbReference type="AlphaFoldDB" id="A0AAW0U0R9"/>
<feature type="domain" description="MOFRL" evidence="1">
    <location>
        <begin position="54"/>
        <end position="176"/>
    </location>
</feature>
<keyword evidence="3" id="KW-1185">Reference proteome</keyword>
<evidence type="ECO:0000313" key="3">
    <source>
        <dbReference type="Proteomes" id="UP001487740"/>
    </source>
</evidence>
<dbReference type="InterPro" id="IPR007835">
    <property type="entry name" value="MOFRL"/>
</dbReference>
<dbReference type="PANTHER" id="PTHR12227">
    <property type="entry name" value="GLYCERATE KINASE"/>
    <property type="match status" value="1"/>
</dbReference>
<gene>
    <name evidence="2" type="ORF">O3P69_013363</name>
</gene>
<evidence type="ECO:0000259" key="1">
    <source>
        <dbReference type="Pfam" id="PF05161"/>
    </source>
</evidence>
<name>A0AAW0U0R9_SCYPA</name>
<dbReference type="GO" id="GO:0005737">
    <property type="term" value="C:cytoplasm"/>
    <property type="evidence" value="ECO:0007669"/>
    <property type="project" value="TreeGrafter"/>
</dbReference>
<dbReference type="PANTHER" id="PTHR12227:SF0">
    <property type="entry name" value="GLYCERATE KINASE"/>
    <property type="match status" value="1"/>
</dbReference>
<dbReference type="InterPro" id="IPR037035">
    <property type="entry name" value="GK-like_C_sf"/>
</dbReference>
<dbReference type="GO" id="GO:0008887">
    <property type="term" value="F:glycerate kinase activity"/>
    <property type="evidence" value="ECO:0007669"/>
    <property type="project" value="InterPro"/>
</dbReference>
<dbReference type="Proteomes" id="UP001487740">
    <property type="component" value="Unassembled WGS sequence"/>
</dbReference>
<protein>
    <recommendedName>
        <fullName evidence="1">MOFRL domain-containing protein</fullName>
    </recommendedName>
</protein>
<organism evidence="2 3">
    <name type="scientific">Scylla paramamosain</name>
    <name type="common">Mud crab</name>
    <dbReference type="NCBI Taxonomy" id="85552"/>
    <lineage>
        <taxon>Eukaryota</taxon>
        <taxon>Metazoa</taxon>
        <taxon>Ecdysozoa</taxon>
        <taxon>Arthropoda</taxon>
        <taxon>Crustacea</taxon>
        <taxon>Multicrustacea</taxon>
        <taxon>Malacostraca</taxon>
        <taxon>Eumalacostraca</taxon>
        <taxon>Eucarida</taxon>
        <taxon>Decapoda</taxon>
        <taxon>Pleocyemata</taxon>
        <taxon>Brachyura</taxon>
        <taxon>Eubrachyura</taxon>
        <taxon>Portunoidea</taxon>
        <taxon>Portunidae</taxon>
        <taxon>Portuninae</taxon>
        <taxon>Scylla</taxon>
    </lineage>
</organism>
<comment type="caution">
    <text evidence="2">The sequence shown here is derived from an EMBL/GenBank/DDBJ whole genome shotgun (WGS) entry which is preliminary data.</text>
</comment>
<proteinExistence type="predicted"/>
<reference evidence="2 3" key="1">
    <citation type="submission" date="2023-03" db="EMBL/GenBank/DDBJ databases">
        <title>High-quality genome of Scylla paramamosain provides insights in environmental adaptation.</title>
        <authorList>
            <person name="Zhang L."/>
        </authorList>
    </citation>
    <scope>NUCLEOTIDE SEQUENCE [LARGE SCALE GENOMIC DNA]</scope>
    <source>
        <strain evidence="2">LZ_2023a</strain>
        <tissue evidence="2">Muscle</tissue>
    </source>
</reference>
<dbReference type="SUPFAM" id="SSF82544">
    <property type="entry name" value="GckA/TtuD-like"/>
    <property type="match status" value="1"/>
</dbReference>
<evidence type="ECO:0000313" key="2">
    <source>
        <dbReference type="EMBL" id="KAK8393290.1"/>
    </source>
</evidence>
<dbReference type="Gene3D" id="3.40.1480.10">
    <property type="entry name" value="MOFRL domain"/>
    <property type="match status" value="1"/>
</dbReference>
<dbReference type="Pfam" id="PF05161">
    <property type="entry name" value="MOFRL"/>
    <property type="match status" value="1"/>
</dbReference>
<accession>A0AAW0U0R9</accession>
<sequence length="185" mass="20218">MATLAAVLTNMIQGEQKDDPLCEKMLQELCIDIKKKSIIKNTVAKCQQQKCPVWLIFGGETTVTVTGTGQGGRNQEMVLSFSISIAKKMQESSFKGEVVFMSGGTDGIDGPTDAAGALTYWSSQNASTQSQVLEARNQELIPENFLQDNASYDYFSQLSSGKYLFKPGHTGTNVMDIQILFINPT</sequence>